<comment type="subcellular location">
    <subcellularLocation>
        <location evidence="1">Cell membrane</location>
        <topology evidence="1">Multi-pass membrane protein</topology>
    </subcellularLocation>
</comment>
<keyword evidence="5 6" id="KW-0472">Membrane</keyword>
<keyword evidence="2" id="KW-1003">Cell membrane</keyword>
<protein>
    <submittedName>
        <fullName evidence="7">ATP synthase subunit I</fullName>
    </submittedName>
</protein>
<keyword evidence="3 6" id="KW-0812">Transmembrane</keyword>
<feature type="transmembrane region" description="Helical" evidence="6">
    <location>
        <begin position="34"/>
        <end position="52"/>
    </location>
</feature>
<dbReference type="PANTHER" id="PTHR40035">
    <property type="entry name" value="ATP SYNTHASE PROTEIN I"/>
    <property type="match status" value="1"/>
</dbReference>
<organism evidence="7 8">
    <name type="scientific">Peribacillus simplex</name>
    <dbReference type="NCBI Taxonomy" id="1478"/>
    <lineage>
        <taxon>Bacteria</taxon>
        <taxon>Bacillati</taxon>
        <taxon>Bacillota</taxon>
        <taxon>Bacilli</taxon>
        <taxon>Bacillales</taxon>
        <taxon>Bacillaceae</taxon>
        <taxon>Peribacillus</taxon>
    </lineage>
</organism>
<evidence type="ECO:0000256" key="3">
    <source>
        <dbReference type="ARBA" id="ARBA00022692"/>
    </source>
</evidence>
<dbReference type="RefSeq" id="WP_137017340.1">
    <property type="nucleotide sequence ID" value="NZ_SZNS01000016.1"/>
</dbReference>
<feature type="transmembrane region" description="Helical" evidence="6">
    <location>
        <begin position="72"/>
        <end position="89"/>
    </location>
</feature>
<dbReference type="OrthoDB" id="2355635at2"/>
<feature type="transmembrane region" description="Helical" evidence="6">
    <location>
        <begin position="12"/>
        <end position="28"/>
    </location>
</feature>
<evidence type="ECO:0000256" key="1">
    <source>
        <dbReference type="ARBA" id="ARBA00004651"/>
    </source>
</evidence>
<evidence type="ECO:0000256" key="4">
    <source>
        <dbReference type="ARBA" id="ARBA00022989"/>
    </source>
</evidence>
<evidence type="ECO:0000256" key="5">
    <source>
        <dbReference type="ARBA" id="ARBA00023136"/>
    </source>
</evidence>
<name>A0A9X9EU31_9BACI</name>
<keyword evidence="4 6" id="KW-1133">Transmembrane helix</keyword>
<dbReference type="InterPro" id="IPR039072">
    <property type="entry name" value="ATP_synth_I_Bacilli"/>
</dbReference>
<dbReference type="EMBL" id="SZNT01000035">
    <property type="protein sequence ID" value="TKH14928.1"/>
    <property type="molecule type" value="Genomic_DNA"/>
</dbReference>
<comment type="caution">
    <text evidence="7">The sequence shown here is derived from an EMBL/GenBank/DDBJ whole genome shotgun (WGS) entry which is preliminary data.</text>
</comment>
<sequence length="122" mass="13974">MPEMKIMFNRQSKYIIFLLAVYVVGWGLTSYQAVFAGLILGTSLSLYNLWLINQKMKKFSQSLDEGKKTKSLGTMTRMASAGLAVLIALEFPEHFHLISVVWGLMTAYIVIFIDFFIQLIRR</sequence>
<dbReference type="AlphaFoldDB" id="A0A9X9EU31"/>
<accession>A0A9X9EU31</accession>
<feature type="transmembrane region" description="Helical" evidence="6">
    <location>
        <begin position="95"/>
        <end position="117"/>
    </location>
</feature>
<dbReference type="GO" id="GO:0005886">
    <property type="term" value="C:plasma membrane"/>
    <property type="evidence" value="ECO:0007669"/>
    <property type="project" value="UniProtKB-SubCell"/>
</dbReference>
<proteinExistence type="predicted"/>
<evidence type="ECO:0000256" key="2">
    <source>
        <dbReference type="ARBA" id="ARBA00022475"/>
    </source>
</evidence>
<evidence type="ECO:0000256" key="6">
    <source>
        <dbReference type="SAM" id="Phobius"/>
    </source>
</evidence>
<dbReference type="PANTHER" id="PTHR40035:SF1">
    <property type="entry name" value="ATP SYNTHASE PROTEIN I"/>
    <property type="match status" value="1"/>
</dbReference>
<dbReference type="InterPro" id="IPR005598">
    <property type="entry name" value="ATP_synth_I"/>
</dbReference>
<evidence type="ECO:0000313" key="8">
    <source>
        <dbReference type="Proteomes" id="UP000309170"/>
    </source>
</evidence>
<dbReference type="Pfam" id="PF03899">
    <property type="entry name" value="ATP-synt_I"/>
    <property type="match status" value="1"/>
</dbReference>
<dbReference type="Proteomes" id="UP000309170">
    <property type="component" value="Unassembled WGS sequence"/>
</dbReference>
<gene>
    <name evidence="7" type="ORF">FC678_03640</name>
</gene>
<evidence type="ECO:0000313" key="7">
    <source>
        <dbReference type="EMBL" id="TKH14928.1"/>
    </source>
</evidence>
<reference evidence="7 8" key="1">
    <citation type="journal article" date="2019" name="Environ. Microbiol.">
        <title>An active ?-lactamase is a part of an orchestrated cell wall stress resistance network of Bacillus subtilis and related rhizosphere species.</title>
        <authorList>
            <person name="Bucher T."/>
            <person name="Keren-Paz A."/>
            <person name="Hausser J."/>
            <person name="Olender T."/>
            <person name="Cytryn E."/>
            <person name="Kolodkin-Gal I."/>
        </authorList>
    </citation>
    <scope>NUCLEOTIDE SEQUENCE [LARGE SCALE GENOMIC DNA]</scope>
    <source>
        <strain evidence="7 8">I4</strain>
    </source>
</reference>